<dbReference type="Pfam" id="PF01462">
    <property type="entry name" value="LRRNT"/>
    <property type="match status" value="1"/>
</dbReference>
<feature type="transmembrane region" description="Helical" evidence="5">
    <location>
        <begin position="910"/>
        <end position="932"/>
    </location>
</feature>
<evidence type="ECO:0000256" key="6">
    <source>
        <dbReference type="SAM" id="SignalP"/>
    </source>
</evidence>
<dbReference type="OrthoDB" id="205145at2759"/>
<accession>A0A2G8K2Q4</accession>
<evidence type="ECO:0000259" key="7">
    <source>
        <dbReference type="SMART" id="SM00013"/>
    </source>
</evidence>
<protein>
    <recommendedName>
        <fullName evidence="7">LRRNT domain-containing protein</fullName>
    </recommendedName>
</protein>
<evidence type="ECO:0000256" key="3">
    <source>
        <dbReference type="ARBA" id="ARBA00022737"/>
    </source>
</evidence>
<keyword evidence="9" id="KW-1185">Reference proteome</keyword>
<dbReference type="Pfam" id="PF13306">
    <property type="entry name" value="LRR_5"/>
    <property type="match status" value="1"/>
</dbReference>
<dbReference type="InterPro" id="IPR001611">
    <property type="entry name" value="Leu-rich_rpt"/>
</dbReference>
<feature type="transmembrane region" description="Helical" evidence="5">
    <location>
        <begin position="771"/>
        <end position="790"/>
    </location>
</feature>
<feature type="signal peptide" evidence="6">
    <location>
        <begin position="1"/>
        <end position="22"/>
    </location>
</feature>
<dbReference type="AlphaFoldDB" id="A0A2G8K2Q4"/>
<keyword evidence="1" id="KW-0433">Leucine-rich repeat</keyword>
<dbReference type="STRING" id="307972.A0A2G8K2Q4"/>
<evidence type="ECO:0000313" key="8">
    <source>
        <dbReference type="EMBL" id="PIK42270.1"/>
    </source>
</evidence>
<dbReference type="EMBL" id="MRZV01000947">
    <property type="protein sequence ID" value="PIK42270.1"/>
    <property type="molecule type" value="Genomic_DNA"/>
</dbReference>
<keyword evidence="5" id="KW-0812">Transmembrane</keyword>
<organism evidence="8 9">
    <name type="scientific">Stichopus japonicus</name>
    <name type="common">Sea cucumber</name>
    <dbReference type="NCBI Taxonomy" id="307972"/>
    <lineage>
        <taxon>Eukaryota</taxon>
        <taxon>Metazoa</taxon>
        <taxon>Echinodermata</taxon>
        <taxon>Eleutherozoa</taxon>
        <taxon>Echinozoa</taxon>
        <taxon>Holothuroidea</taxon>
        <taxon>Aspidochirotacea</taxon>
        <taxon>Aspidochirotida</taxon>
        <taxon>Stichopodidae</taxon>
        <taxon>Apostichopus</taxon>
    </lineage>
</organism>
<feature type="transmembrane region" description="Helical" evidence="5">
    <location>
        <begin position="622"/>
        <end position="644"/>
    </location>
</feature>
<feature type="transmembrane region" description="Helical" evidence="5">
    <location>
        <begin position="952"/>
        <end position="970"/>
    </location>
</feature>
<keyword evidence="2 6" id="KW-0732">Signal</keyword>
<dbReference type="SUPFAM" id="SSF52058">
    <property type="entry name" value="L domain-like"/>
    <property type="match status" value="1"/>
</dbReference>
<evidence type="ECO:0000256" key="1">
    <source>
        <dbReference type="ARBA" id="ARBA00022614"/>
    </source>
</evidence>
<feature type="transmembrane region" description="Helical" evidence="5">
    <location>
        <begin position="656"/>
        <end position="675"/>
    </location>
</feature>
<dbReference type="InterPro" id="IPR003591">
    <property type="entry name" value="Leu-rich_rpt_typical-subtyp"/>
</dbReference>
<dbReference type="Pfam" id="PF13855">
    <property type="entry name" value="LRR_8"/>
    <property type="match status" value="1"/>
</dbReference>
<dbReference type="PROSITE" id="PS51450">
    <property type="entry name" value="LRR"/>
    <property type="match status" value="1"/>
</dbReference>
<feature type="domain" description="LRRNT" evidence="7">
    <location>
        <begin position="33"/>
        <end position="64"/>
    </location>
</feature>
<dbReference type="SMART" id="SM00013">
    <property type="entry name" value="LRRNT"/>
    <property type="match status" value="1"/>
</dbReference>
<dbReference type="InterPro" id="IPR050541">
    <property type="entry name" value="LRR_TM_domain-containing"/>
</dbReference>
<feature type="region of interest" description="Disordered" evidence="4">
    <location>
        <begin position="1045"/>
        <end position="1070"/>
    </location>
</feature>
<evidence type="ECO:0000256" key="2">
    <source>
        <dbReference type="ARBA" id="ARBA00022729"/>
    </source>
</evidence>
<dbReference type="Proteomes" id="UP000230750">
    <property type="component" value="Unassembled WGS sequence"/>
</dbReference>
<keyword evidence="5" id="KW-1133">Transmembrane helix</keyword>
<reference evidence="8 9" key="1">
    <citation type="journal article" date="2017" name="PLoS Biol.">
        <title>The sea cucumber genome provides insights into morphological evolution and visceral regeneration.</title>
        <authorList>
            <person name="Zhang X."/>
            <person name="Sun L."/>
            <person name="Yuan J."/>
            <person name="Sun Y."/>
            <person name="Gao Y."/>
            <person name="Zhang L."/>
            <person name="Li S."/>
            <person name="Dai H."/>
            <person name="Hamel J.F."/>
            <person name="Liu C."/>
            <person name="Yu Y."/>
            <person name="Liu S."/>
            <person name="Lin W."/>
            <person name="Guo K."/>
            <person name="Jin S."/>
            <person name="Xu P."/>
            <person name="Storey K.B."/>
            <person name="Huan P."/>
            <person name="Zhang T."/>
            <person name="Zhou Y."/>
            <person name="Zhang J."/>
            <person name="Lin C."/>
            <person name="Li X."/>
            <person name="Xing L."/>
            <person name="Huo D."/>
            <person name="Sun M."/>
            <person name="Wang L."/>
            <person name="Mercier A."/>
            <person name="Li F."/>
            <person name="Yang H."/>
            <person name="Xiang J."/>
        </authorList>
    </citation>
    <scope>NUCLEOTIDE SEQUENCE [LARGE SCALE GENOMIC DNA]</scope>
    <source>
        <strain evidence="8">Shaxun</strain>
        <tissue evidence="8">Muscle</tissue>
    </source>
</reference>
<keyword evidence="3" id="KW-0677">Repeat</keyword>
<gene>
    <name evidence="8" type="ORF">BSL78_20879</name>
</gene>
<proteinExistence type="predicted"/>
<dbReference type="Gene3D" id="2.10.50.10">
    <property type="entry name" value="Tumor Necrosis Factor Receptor, subunit A, domain 2"/>
    <property type="match status" value="1"/>
</dbReference>
<dbReference type="SMART" id="SM00369">
    <property type="entry name" value="LRR_TYP"/>
    <property type="match status" value="5"/>
</dbReference>
<feature type="chain" id="PRO_5013567103" description="LRRNT domain-containing protein" evidence="6">
    <location>
        <begin position="23"/>
        <end position="1070"/>
    </location>
</feature>
<keyword evidence="5" id="KW-0472">Membrane</keyword>
<dbReference type="Gene3D" id="3.80.10.10">
    <property type="entry name" value="Ribonuclease Inhibitor"/>
    <property type="match status" value="2"/>
</dbReference>
<comment type="caution">
    <text evidence="8">The sequence shown here is derived from an EMBL/GenBank/DDBJ whole genome shotgun (WGS) entry which is preliminary data.</text>
</comment>
<dbReference type="PANTHER" id="PTHR24369:SF210">
    <property type="entry name" value="CHAOPTIN-RELATED"/>
    <property type="match status" value="1"/>
</dbReference>
<feature type="transmembrane region" description="Helical" evidence="5">
    <location>
        <begin position="727"/>
        <end position="750"/>
    </location>
</feature>
<feature type="transmembrane region" description="Helical" evidence="5">
    <location>
        <begin position="839"/>
        <end position="860"/>
    </location>
</feature>
<dbReference type="PANTHER" id="PTHR24369">
    <property type="entry name" value="ANTIGEN BSP, PUTATIVE-RELATED"/>
    <property type="match status" value="1"/>
</dbReference>
<dbReference type="InterPro" id="IPR000372">
    <property type="entry name" value="LRRNT"/>
</dbReference>
<evidence type="ECO:0000313" key="9">
    <source>
        <dbReference type="Proteomes" id="UP000230750"/>
    </source>
</evidence>
<feature type="transmembrane region" description="Helical" evidence="5">
    <location>
        <begin position="982"/>
        <end position="1002"/>
    </location>
</feature>
<evidence type="ECO:0000256" key="5">
    <source>
        <dbReference type="SAM" id="Phobius"/>
    </source>
</evidence>
<sequence>MDILQLCYALMVAITAICVASGNNPCRLLDSNVCEVCKCVSRNVDCSNRSLTAIPSYIPNDTYTITIGMNSVTEPFIPPTSMKNLIANKNLLESGELIFSQCEHLEEVNLHTNRIAFLPDYITRNCSKLTLLSLSMNRNLRHIDEGALNQVCESLLVLTMSECDMLGNVPTGLIRGCTKLKSLRLSFNDITYIDGEMFYSQIGLYYMEMSNASLTSIPATLFNSTSIILDLDLSSNRLITIPEELFSSEYTNHSMIRLTLSDNQLEYIPPTVFSHLRRLQQLFLDGNSLFEIPEGMLSLTSVNTLYIFRNQIANLTKSLYLPNSQYNPTKLIEAQRNPVQHLSVEFLKGIQENGEIILTCNGLYIPTAPYNINIDCVENTFQTTIKVIDPDQRDSLLQRGFNCTPTKPKIFRSYTCVACAQGSYTNLQRRKGCIPCPRGGFYQDEVGQFQRLPNVIACNNCNNGTFVAKGGGVSPLNCTVCPEGTNKSRHAGYRACFCMDNYFRRDRFGGCEICPQAGLRCENDYVTIEPGFYWNWTLSNISEYKMFIENLQKFDNSYDETTASFSGSLAYVHPCRQTFKCDNKNDTVEGNCHIGYTGFMCTECAEKYFQVMNFCHECPQTWVFLLEVAVGLLLLAGCCFYVVYTYRRKRHEEARSIIDVALARGKIVLGFYQVMGEFWDSLDVLYWPGVFKQLSDWLDLLQFNISTIFIKPSCFVPSVSLNAYSEFLIGIIVTISVALIPAMAICLRIVRAKFFQGDSSNSRSQGLRQVVIIKQDTLLFATLLGLFITYPSTCNSIITLYRPACQTFTLDETMLHNVSLLRSDLSINCNTNTHRKFEIAAYVFSLYIVAFPGLLFYLLWKYRKDSSGVDSTRSPLMHPKWLRFLNENYKDQFWYWEIVEITRKVSQTCIVILFGWGSSLSIFITIFLAVIFLTLHASFTPMKDKFEQQLQLASLLAIFLNMLMVAVPDFETDSLFVKNTMTFILIFLNIGVLGVTFGKPLLKLAKVIYVYIRGRRCLIWSPEDEPIPERNNNFHMNCPHLLINGDQGDQGETEDSALLSSPRHRYHSVE</sequence>
<dbReference type="GO" id="GO:0005886">
    <property type="term" value="C:plasma membrane"/>
    <property type="evidence" value="ECO:0007669"/>
    <property type="project" value="TreeGrafter"/>
</dbReference>
<dbReference type="InterPro" id="IPR026906">
    <property type="entry name" value="LRR_5"/>
</dbReference>
<evidence type="ECO:0000256" key="4">
    <source>
        <dbReference type="SAM" id="MobiDB-lite"/>
    </source>
</evidence>
<name>A0A2G8K2Q4_STIJA</name>
<dbReference type="InterPro" id="IPR032675">
    <property type="entry name" value="LRR_dom_sf"/>
</dbReference>